<accession>X1AYJ2</accession>
<dbReference type="EMBL" id="BART01014366">
    <property type="protein sequence ID" value="GAG87845.1"/>
    <property type="molecule type" value="Genomic_DNA"/>
</dbReference>
<name>X1AYJ2_9ZZZZ</name>
<feature type="non-terminal residue" evidence="1">
    <location>
        <position position="49"/>
    </location>
</feature>
<reference evidence="1" key="1">
    <citation type="journal article" date="2014" name="Front. Microbiol.">
        <title>High frequency of phylogenetically diverse reductive dehalogenase-homologous genes in deep subseafloor sedimentary metagenomes.</title>
        <authorList>
            <person name="Kawai M."/>
            <person name="Futagami T."/>
            <person name="Toyoda A."/>
            <person name="Takaki Y."/>
            <person name="Nishi S."/>
            <person name="Hori S."/>
            <person name="Arai W."/>
            <person name="Tsubouchi T."/>
            <person name="Morono Y."/>
            <person name="Uchiyama I."/>
            <person name="Ito T."/>
            <person name="Fujiyama A."/>
            <person name="Inagaki F."/>
            <person name="Takami H."/>
        </authorList>
    </citation>
    <scope>NUCLEOTIDE SEQUENCE</scope>
    <source>
        <strain evidence="1">Expedition CK06-06</strain>
    </source>
</reference>
<evidence type="ECO:0000313" key="1">
    <source>
        <dbReference type="EMBL" id="GAG87845.1"/>
    </source>
</evidence>
<proteinExistence type="predicted"/>
<comment type="caution">
    <text evidence="1">The sequence shown here is derived from an EMBL/GenBank/DDBJ whole genome shotgun (WGS) entry which is preliminary data.</text>
</comment>
<organism evidence="1">
    <name type="scientific">marine sediment metagenome</name>
    <dbReference type="NCBI Taxonomy" id="412755"/>
    <lineage>
        <taxon>unclassified sequences</taxon>
        <taxon>metagenomes</taxon>
        <taxon>ecological metagenomes</taxon>
    </lineage>
</organism>
<sequence>MMLKKVLLSLRSLEENRLKASIIKEMLIDIKKFRIIELMIKKIVKKIPV</sequence>
<dbReference type="AlphaFoldDB" id="X1AYJ2"/>
<protein>
    <submittedName>
        <fullName evidence="1">Uncharacterized protein</fullName>
    </submittedName>
</protein>
<gene>
    <name evidence="1" type="ORF">S01H4_28717</name>
</gene>